<name>A0A0F9WYT3_9ZZZZ</name>
<dbReference type="EMBL" id="LAZR01000102">
    <property type="protein sequence ID" value="KKN91626.1"/>
    <property type="molecule type" value="Genomic_DNA"/>
</dbReference>
<gene>
    <name evidence="2" type="ORF">LCGC14_0217350</name>
</gene>
<organism evidence="2">
    <name type="scientific">marine sediment metagenome</name>
    <dbReference type="NCBI Taxonomy" id="412755"/>
    <lineage>
        <taxon>unclassified sequences</taxon>
        <taxon>metagenomes</taxon>
        <taxon>ecological metagenomes</taxon>
    </lineage>
</organism>
<evidence type="ECO:0000256" key="1">
    <source>
        <dbReference type="SAM" id="MobiDB-lite"/>
    </source>
</evidence>
<accession>A0A0F9WYT3</accession>
<evidence type="ECO:0000313" key="2">
    <source>
        <dbReference type="EMBL" id="KKN91626.1"/>
    </source>
</evidence>
<feature type="compositionally biased region" description="Low complexity" evidence="1">
    <location>
        <begin position="282"/>
        <end position="291"/>
    </location>
</feature>
<dbReference type="AlphaFoldDB" id="A0A0F9WYT3"/>
<reference evidence="2" key="1">
    <citation type="journal article" date="2015" name="Nature">
        <title>Complex archaea that bridge the gap between prokaryotes and eukaryotes.</title>
        <authorList>
            <person name="Spang A."/>
            <person name="Saw J.H."/>
            <person name="Jorgensen S.L."/>
            <person name="Zaremba-Niedzwiedzka K."/>
            <person name="Martijn J."/>
            <person name="Lind A.E."/>
            <person name="van Eijk R."/>
            <person name="Schleper C."/>
            <person name="Guy L."/>
            <person name="Ettema T.J."/>
        </authorList>
    </citation>
    <scope>NUCLEOTIDE SEQUENCE</scope>
</reference>
<sequence length="304" mass="32572">MIAVQTDRLRRAWGRSMLREFAAKQQIVDRGHVFSDLISERDGRQLGVLAAACDALASGRFDASALAGLLHSEEKRLDICAERLAQAAPGAGAELAGMALALVYLPFTIPDTFASLVFEPLDLRHVARRADPDRRLSPRTRLFFADRLMRNRTVQGLIAATGAAVALFENGGAGRAPFDIEPERLRRLADFAVALAPRPALFAAMLRACDEGDWQRADELCRHVAGDTGRDHGENARPPWLADCLVLTLLPTCDTIDAAARILAVGASRAVYRSAASDRTDAAPAPAGAAPTGKSRLARASADA</sequence>
<comment type="caution">
    <text evidence="2">The sequence shown here is derived from an EMBL/GenBank/DDBJ whole genome shotgun (WGS) entry which is preliminary data.</text>
</comment>
<proteinExistence type="predicted"/>
<protein>
    <submittedName>
        <fullName evidence="2">Uncharacterized protein</fullName>
    </submittedName>
</protein>
<feature type="region of interest" description="Disordered" evidence="1">
    <location>
        <begin position="276"/>
        <end position="304"/>
    </location>
</feature>